<evidence type="ECO:0000256" key="1">
    <source>
        <dbReference type="SAM" id="MobiDB-lite"/>
    </source>
</evidence>
<evidence type="ECO:0000256" key="2">
    <source>
        <dbReference type="SAM" id="SignalP"/>
    </source>
</evidence>
<evidence type="ECO:0000313" key="3">
    <source>
        <dbReference type="EMBL" id="MBW77054.1"/>
    </source>
</evidence>
<reference evidence="3" key="1">
    <citation type="submission" date="2018-01" db="EMBL/GenBank/DDBJ databases">
        <title>An insight into the sialome of Amazonian anophelines.</title>
        <authorList>
            <person name="Ribeiro J.M."/>
            <person name="Scarpassa V."/>
            <person name="Calvo E."/>
        </authorList>
    </citation>
    <scope>NUCLEOTIDE SEQUENCE</scope>
</reference>
<feature type="compositionally biased region" description="Polar residues" evidence="1">
    <location>
        <begin position="60"/>
        <end position="74"/>
    </location>
</feature>
<dbReference type="EMBL" id="GGFL01012876">
    <property type="protein sequence ID" value="MBW77054.1"/>
    <property type="molecule type" value="Transcribed_RNA"/>
</dbReference>
<proteinExistence type="predicted"/>
<accession>A0A2M4DHL1</accession>
<feature type="chain" id="PRO_5014798697" evidence="2">
    <location>
        <begin position="24"/>
        <end position="74"/>
    </location>
</feature>
<keyword evidence="2" id="KW-0732">Signal</keyword>
<name>A0A2M4DHL1_ANODA</name>
<feature type="signal peptide" evidence="2">
    <location>
        <begin position="1"/>
        <end position="23"/>
    </location>
</feature>
<dbReference type="AlphaFoldDB" id="A0A2M4DHL1"/>
<protein>
    <submittedName>
        <fullName evidence="3">Putative secreted protein</fullName>
    </submittedName>
</protein>
<feature type="region of interest" description="Disordered" evidence="1">
    <location>
        <begin position="44"/>
        <end position="74"/>
    </location>
</feature>
<organism evidence="3">
    <name type="scientific">Anopheles darlingi</name>
    <name type="common">Mosquito</name>
    <dbReference type="NCBI Taxonomy" id="43151"/>
    <lineage>
        <taxon>Eukaryota</taxon>
        <taxon>Metazoa</taxon>
        <taxon>Ecdysozoa</taxon>
        <taxon>Arthropoda</taxon>
        <taxon>Hexapoda</taxon>
        <taxon>Insecta</taxon>
        <taxon>Pterygota</taxon>
        <taxon>Neoptera</taxon>
        <taxon>Endopterygota</taxon>
        <taxon>Diptera</taxon>
        <taxon>Nematocera</taxon>
        <taxon>Culicoidea</taxon>
        <taxon>Culicidae</taxon>
        <taxon>Anophelinae</taxon>
        <taxon>Anopheles</taxon>
    </lineage>
</organism>
<sequence length="74" mass="8358">MSMVSRGVSVCLFLCVYVCECLSWPPPGQFGRVNRQEINLWPRGPVARDKTKHKSVVSRMKTNPAPSQTHSKSR</sequence>